<protein>
    <submittedName>
        <fullName evidence="2">VWFA domain-containing protein</fullName>
    </submittedName>
</protein>
<evidence type="ECO:0000313" key="2">
    <source>
        <dbReference type="WBParaSite" id="ES5_v2.g17205.t1"/>
    </source>
</evidence>
<sequence length="544" mass="58741">MKVFCIFIFGAWGFFSLSKASSACQQTSANTDSTGCYVDLTVAIDMSSAMSSVANISILVNSVLSDLLPQFNFYETNTAGIAFGGDMSSSMYFSDYSDMCSWLDAEQASITVLGLTPGNLSNVFKMYDDQILRSGRNYKKILVLLTAINDEIQIQAAKSYANNLRAEGVYILVGALGTAASSSSLYQLGDNSFNSTNFTVPSATVINDTCQFGGVTVFPPTPQGSGTTAASSDPRSNQQGTSCSTNTSNAWLDVVYVVDVSNAMDSTALQQLAIQIAGFMKDFTFGQTGQHTTRAALITYSSVATIRYNLTDASTFLNFEKALIKLPTYVNPSDSGVNARVALQTAAALLKSESKNRVQVIVFTASAYNDQGYNGAALTADQIKADGINIFAINFAAEDGGVFGDILKGLSSPGFSYTSIQDDLSAIIPYALTQGGVLTSVTSRDKFDFITDHVIPYLNQTKQVKEFLVGGHKSGAQWMWYDLDGSEYPFGNFPQFNALNPDDQYSFYQKGYGFNYTFRSVGDVAKAYICETRACDADNWCNLN</sequence>
<dbReference type="Proteomes" id="UP000887579">
    <property type="component" value="Unplaced"/>
</dbReference>
<proteinExistence type="predicted"/>
<evidence type="ECO:0000313" key="1">
    <source>
        <dbReference type="Proteomes" id="UP000887579"/>
    </source>
</evidence>
<organism evidence="1 2">
    <name type="scientific">Panagrolaimus sp. ES5</name>
    <dbReference type="NCBI Taxonomy" id="591445"/>
    <lineage>
        <taxon>Eukaryota</taxon>
        <taxon>Metazoa</taxon>
        <taxon>Ecdysozoa</taxon>
        <taxon>Nematoda</taxon>
        <taxon>Chromadorea</taxon>
        <taxon>Rhabditida</taxon>
        <taxon>Tylenchina</taxon>
        <taxon>Panagrolaimomorpha</taxon>
        <taxon>Panagrolaimoidea</taxon>
        <taxon>Panagrolaimidae</taxon>
        <taxon>Panagrolaimus</taxon>
    </lineage>
</organism>
<name>A0AC34FJI6_9BILA</name>
<reference evidence="2" key="1">
    <citation type="submission" date="2022-11" db="UniProtKB">
        <authorList>
            <consortium name="WormBaseParasite"/>
        </authorList>
    </citation>
    <scope>IDENTIFICATION</scope>
</reference>
<accession>A0AC34FJI6</accession>
<dbReference type="WBParaSite" id="ES5_v2.g17205.t1">
    <property type="protein sequence ID" value="ES5_v2.g17205.t1"/>
    <property type="gene ID" value="ES5_v2.g17205"/>
</dbReference>